<protein>
    <submittedName>
        <fullName evidence="1">Uncharacterized protein</fullName>
    </submittedName>
</protein>
<gene>
    <name evidence="1" type="ORF">GCM10022223_07080</name>
</gene>
<proteinExistence type="predicted"/>
<sequence>MSHDVPAKDFRTRHATVLAVVAFAGRDAPSAPSAPSAPTALKKSVAAVMREVSGELGKTPAGHRASDVDPRVIKGFEEGVTIRAARRRLRRSSSP</sequence>
<evidence type="ECO:0000313" key="1">
    <source>
        <dbReference type="EMBL" id="GAA3594589.1"/>
    </source>
</evidence>
<dbReference type="Gene3D" id="1.10.132.120">
    <property type="match status" value="1"/>
</dbReference>
<dbReference type="EMBL" id="BAAAZO010000001">
    <property type="protein sequence ID" value="GAA3594589.1"/>
    <property type="molecule type" value="Genomic_DNA"/>
</dbReference>
<comment type="caution">
    <text evidence="1">The sequence shown here is derived from an EMBL/GenBank/DDBJ whole genome shotgun (WGS) entry which is preliminary data.</text>
</comment>
<dbReference type="InterPro" id="IPR011010">
    <property type="entry name" value="DNA_brk_join_enz"/>
</dbReference>
<accession>A0ABP6Z0H4</accession>
<organism evidence="1 2">
    <name type="scientific">Kineosporia mesophila</name>
    <dbReference type="NCBI Taxonomy" id="566012"/>
    <lineage>
        <taxon>Bacteria</taxon>
        <taxon>Bacillati</taxon>
        <taxon>Actinomycetota</taxon>
        <taxon>Actinomycetes</taxon>
        <taxon>Kineosporiales</taxon>
        <taxon>Kineosporiaceae</taxon>
        <taxon>Kineosporia</taxon>
    </lineage>
</organism>
<dbReference type="RefSeq" id="WP_231484224.1">
    <property type="nucleotide sequence ID" value="NZ_BAAAZO010000001.1"/>
</dbReference>
<name>A0ABP6Z0H4_9ACTN</name>
<evidence type="ECO:0000313" key="2">
    <source>
        <dbReference type="Proteomes" id="UP001501074"/>
    </source>
</evidence>
<reference evidence="2" key="1">
    <citation type="journal article" date="2019" name="Int. J. Syst. Evol. Microbiol.">
        <title>The Global Catalogue of Microorganisms (GCM) 10K type strain sequencing project: providing services to taxonomists for standard genome sequencing and annotation.</title>
        <authorList>
            <consortium name="The Broad Institute Genomics Platform"/>
            <consortium name="The Broad Institute Genome Sequencing Center for Infectious Disease"/>
            <person name="Wu L."/>
            <person name="Ma J."/>
        </authorList>
    </citation>
    <scope>NUCLEOTIDE SEQUENCE [LARGE SCALE GENOMIC DNA]</scope>
    <source>
        <strain evidence="2">JCM 16902</strain>
    </source>
</reference>
<dbReference type="Proteomes" id="UP001501074">
    <property type="component" value="Unassembled WGS sequence"/>
</dbReference>
<keyword evidence="2" id="KW-1185">Reference proteome</keyword>
<dbReference type="SUPFAM" id="SSF56349">
    <property type="entry name" value="DNA breaking-rejoining enzymes"/>
    <property type="match status" value="1"/>
</dbReference>